<protein>
    <submittedName>
        <fullName evidence="2">Uncharacterized protein</fullName>
    </submittedName>
</protein>
<dbReference type="EMBL" id="KK583665">
    <property type="protein sequence ID" value="KDO17430.1"/>
    <property type="molecule type" value="Genomic_DNA"/>
</dbReference>
<keyword evidence="1" id="KW-0732">Signal</keyword>
<name>A0A067BL29_SAPPC</name>
<organism evidence="2 3">
    <name type="scientific">Saprolegnia parasitica (strain CBS 223.65)</name>
    <dbReference type="NCBI Taxonomy" id="695850"/>
    <lineage>
        <taxon>Eukaryota</taxon>
        <taxon>Sar</taxon>
        <taxon>Stramenopiles</taxon>
        <taxon>Oomycota</taxon>
        <taxon>Saprolegniomycetes</taxon>
        <taxon>Saprolegniales</taxon>
        <taxon>Saprolegniaceae</taxon>
        <taxon>Saprolegnia</taxon>
    </lineage>
</organism>
<dbReference type="KEGG" id="spar:SPRG_17152"/>
<dbReference type="Proteomes" id="UP000030745">
    <property type="component" value="Unassembled WGS sequence"/>
</dbReference>
<evidence type="ECO:0000313" key="2">
    <source>
        <dbReference type="EMBL" id="KDO17430.1"/>
    </source>
</evidence>
<dbReference type="VEuPathDB" id="FungiDB:SPRG_17152"/>
<reference evidence="2 3" key="1">
    <citation type="journal article" date="2013" name="PLoS Genet.">
        <title>Distinctive expansion of potential virulence genes in the genome of the oomycete fish pathogen Saprolegnia parasitica.</title>
        <authorList>
            <person name="Jiang R.H."/>
            <person name="de Bruijn I."/>
            <person name="Haas B.J."/>
            <person name="Belmonte R."/>
            <person name="Lobach L."/>
            <person name="Christie J."/>
            <person name="van den Ackerveken G."/>
            <person name="Bottin A."/>
            <person name="Bulone V."/>
            <person name="Diaz-Moreno S.M."/>
            <person name="Dumas B."/>
            <person name="Fan L."/>
            <person name="Gaulin E."/>
            <person name="Govers F."/>
            <person name="Grenville-Briggs L.J."/>
            <person name="Horner N.R."/>
            <person name="Levin J.Z."/>
            <person name="Mammella M."/>
            <person name="Meijer H.J."/>
            <person name="Morris P."/>
            <person name="Nusbaum C."/>
            <person name="Oome S."/>
            <person name="Phillips A.J."/>
            <person name="van Rooyen D."/>
            <person name="Rzeszutek E."/>
            <person name="Saraiva M."/>
            <person name="Secombes C.J."/>
            <person name="Seidl M.F."/>
            <person name="Snel B."/>
            <person name="Stassen J.H."/>
            <person name="Sykes S."/>
            <person name="Tripathy S."/>
            <person name="van den Berg H."/>
            <person name="Vega-Arreguin J.C."/>
            <person name="Wawra S."/>
            <person name="Young S.K."/>
            <person name="Zeng Q."/>
            <person name="Dieguez-Uribeondo J."/>
            <person name="Russ C."/>
            <person name="Tyler B.M."/>
            <person name="van West P."/>
        </authorList>
    </citation>
    <scope>NUCLEOTIDE SEQUENCE [LARGE SCALE GENOMIC DNA]</scope>
    <source>
        <strain evidence="2 3">CBS 223.65</strain>
    </source>
</reference>
<dbReference type="OrthoDB" id="416441at2759"/>
<accession>A0A067BL29</accession>
<proteinExistence type="predicted"/>
<feature type="chain" id="PRO_5001633449" evidence="1">
    <location>
        <begin position="24"/>
        <end position="51"/>
    </location>
</feature>
<feature type="non-terminal residue" evidence="2">
    <location>
        <position position="51"/>
    </location>
</feature>
<dbReference type="AlphaFoldDB" id="A0A067BL29"/>
<dbReference type="RefSeq" id="XP_012211860.1">
    <property type="nucleotide sequence ID" value="XM_012356470.1"/>
</dbReference>
<keyword evidence="3" id="KW-1185">Reference proteome</keyword>
<dbReference type="GeneID" id="24138711"/>
<evidence type="ECO:0000313" key="3">
    <source>
        <dbReference type="Proteomes" id="UP000030745"/>
    </source>
</evidence>
<gene>
    <name evidence="2" type="ORF">SPRG_17152</name>
</gene>
<feature type="signal peptide" evidence="1">
    <location>
        <begin position="1"/>
        <end position="23"/>
    </location>
</feature>
<sequence>MSGYMNNMMISVGLMVVVQSVVNSYFGFETPATCAPGVNDNSWIPEYQSTT</sequence>
<evidence type="ECO:0000256" key="1">
    <source>
        <dbReference type="SAM" id="SignalP"/>
    </source>
</evidence>